<protein>
    <submittedName>
        <fullName evidence="2">Histidinol phosphate phosphatase domain-containing protein</fullName>
    </submittedName>
</protein>
<dbReference type="SMART" id="SM00481">
    <property type="entry name" value="POLIIIAc"/>
    <property type="match status" value="1"/>
</dbReference>
<dbReference type="InterPro" id="IPR004013">
    <property type="entry name" value="PHP_dom"/>
</dbReference>
<organism evidence="2 3">
    <name type="scientific">candidate division NPL-UPA2 bacterium Unc8</name>
    <dbReference type="NCBI Taxonomy" id="1980939"/>
    <lineage>
        <taxon>Bacteria</taxon>
    </lineage>
</organism>
<accession>A0A399FU89</accession>
<dbReference type="GO" id="GO:0042578">
    <property type="term" value="F:phosphoric ester hydrolase activity"/>
    <property type="evidence" value="ECO:0007669"/>
    <property type="project" value="TreeGrafter"/>
</dbReference>
<dbReference type="SUPFAM" id="SSF89550">
    <property type="entry name" value="PHP domain-like"/>
    <property type="match status" value="1"/>
</dbReference>
<evidence type="ECO:0000313" key="3">
    <source>
        <dbReference type="Proteomes" id="UP000266287"/>
    </source>
</evidence>
<dbReference type="Gene3D" id="3.20.20.140">
    <property type="entry name" value="Metal-dependent hydrolases"/>
    <property type="match status" value="1"/>
</dbReference>
<dbReference type="EMBL" id="NDHY01000009">
    <property type="protein sequence ID" value="RIH99907.1"/>
    <property type="molecule type" value="Genomic_DNA"/>
</dbReference>
<dbReference type="PANTHER" id="PTHR36928:SF1">
    <property type="entry name" value="PHOSPHATASE YCDX-RELATED"/>
    <property type="match status" value="1"/>
</dbReference>
<comment type="caution">
    <text evidence="2">The sequence shown here is derived from an EMBL/GenBank/DDBJ whole genome shotgun (WGS) entry which is preliminary data.</text>
</comment>
<sequence>MINLHSHSFLSDGAFAPSELARRFEDKGYTILGITDHIDISNIEIVIPQLVKVCAELNKTMRIKVIPGAELTYIPPESIADAVKRARKLGAKLVLVHGETIVEPVPPGTNRMALKAEIDILAHPGLISLEEAKLAAERNIFLEISCRKGHSLANGHIVGIAREVTAGLIIGSDAHSLLDLMTPEMMEKMGCGAGLSKEELDMSLENARRLAEKIL</sequence>
<dbReference type="AlphaFoldDB" id="A0A399FU89"/>
<dbReference type="Proteomes" id="UP000266287">
    <property type="component" value="Unassembled WGS sequence"/>
</dbReference>
<dbReference type="Pfam" id="PF02811">
    <property type="entry name" value="PHP"/>
    <property type="match status" value="1"/>
</dbReference>
<dbReference type="InterPro" id="IPR050243">
    <property type="entry name" value="PHP_phosphatase"/>
</dbReference>
<name>A0A399FU89_UNCN2</name>
<reference evidence="2 3" key="1">
    <citation type="submission" date="2018-08" db="EMBL/GenBank/DDBJ databases">
        <title>Draft genome of candidate division NPL-UPA2 bacterium Unc8 that adapted to ultra-basic serpentinizing groundwater.</title>
        <authorList>
            <person name="Ishii S."/>
            <person name="Suzuki S."/>
            <person name="Nealson K.H."/>
        </authorList>
    </citation>
    <scope>NUCLEOTIDE SEQUENCE [LARGE SCALE GENOMIC DNA]</scope>
    <source>
        <strain evidence="2">Unc8</strain>
    </source>
</reference>
<dbReference type="GO" id="GO:0005829">
    <property type="term" value="C:cytosol"/>
    <property type="evidence" value="ECO:0007669"/>
    <property type="project" value="TreeGrafter"/>
</dbReference>
<dbReference type="NCBIfam" id="NF004981">
    <property type="entry name" value="PRK06361.1"/>
    <property type="match status" value="1"/>
</dbReference>
<dbReference type="CDD" id="cd07432">
    <property type="entry name" value="PHP_HisPPase"/>
    <property type="match status" value="1"/>
</dbReference>
<dbReference type="PANTHER" id="PTHR36928">
    <property type="entry name" value="PHOSPHATASE YCDX-RELATED"/>
    <property type="match status" value="1"/>
</dbReference>
<evidence type="ECO:0000259" key="1">
    <source>
        <dbReference type="SMART" id="SM00481"/>
    </source>
</evidence>
<evidence type="ECO:0000313" key="2">
    <source>
        <dbReference type="EMBL" id="RIH99907.1"/>
    </source>
</evidence>
<gene>
    <name evidence="2" type="ORF">B9J77_04020</name>
</gene>
<feature type="domain" description="Polymerase/histidinol phosphatase N-terminal" evidence="1">
    <location>
        <begin position="2"/>
        <end position="75"/>
    </location>
</feature>
<dbReference type="InterPro" id="IPR003141">
    <property type="entry name" value="Pol/His_phosphatase_N"/>
</dbReference>
<proteinExistence type="predicted"/>
<dbReference type="InterPro" id="IPR016195">
    <property type="entry name" value="Pol/histidinol_Pase-like"/>
</dbReference>
<dbReference type="GO" id="GO:0008270">
    <property type="term" value="F:zinc ion binding"/>
    <property type="evidence" value="ECO:0007669"/>
    <property type="project" value="TreeGrafter"/>
</dbReference>